<organism evidence="1 2">
    <name type="scientific">Ambrosiozyma monospora</name>
    <name type="common">Yeast</name>
    <name type="synonym">Endomycopsis monosporus</name>
    <dbReference type="NCBI Taxonomy" id="43982"/>
    <lineage>
        <taxon>Eukaryota</taxon>
        <taxon>Fungi</taxon>
        <taxon>Dikarya</taxon>
        <taxon>Ascomycota</taxon>
        <taxon>Saccharomycotina</taxon>
        <taxon>Pichiomycetes</taxon>
        <taxon>Pichiales</taxon>
        <taxon>Pichiaceae</taxon>
        <taxon>Ambrosiozyma</taxon>
    </lineage>
</organism>
<name>A0ACB5TBX1_AMBMO</name>
<dbReference type="EMBL" id="BSXS01006013">
    <property type="protein sequence ID" value="GME85006.1"/>
    <property type="molecule type" value="Genomic_DNA"/>
</dbReference>
<comment type="caution">
    <text evidence="1">The sequence shown here is derived from an EMBL/GenBank/DDBJ whole genome shotgun (WGS) entry which is preliminary data.</text>
</comment>
<reference evidence="1" key="1">
    <citation type="submission" date="2023-04" db="EMBL/GenBank/DDBJ databases">
        <title>Ambrosiozyma monospora NBRC 10751.</title>
        <authorList>
            <person name="Ichikawa N."/>
            <person name="Sato H."/>
            <person name="Tonouchi N."/>
        </authorList>
    </citation>
    <scope>NUCLEOTIDE SEQUENCE</scope>
    <source>
        <strain evidence="1">NBRC 10751</strain>
    </source>
</reference>
<evidence type="ECO:0000313" key="2">
    <source>
        <dbReference type="Proteomes" id="UP001165064"/>
    </source>
</evidence>
<accession>A0ACB5TBX1</accession>
<gene>
    <name evidence="1" type="ORF">Amon02_000728200</name>
</gene>
<evidence type="ECO:0000313" key="1">
    <source>
        <dbReference type="EMBL" id="GME85006.1"/>
    </source>
</evidence>
<sequence length="407" mass="45686">MTLTIKTQADSAWDKTPKDYEGASAARAKASGLFPVPGATVKKTLDSAEVKRILNKKKTNRAISVAQTELTPARSRNSTRLIVSGVDFEKISPQQIQKHFEGFIVSSIIPNVEYEDFNLNTYLTPDKTKLIVETSKSLVATALTGLSDRTIPELDVTPHIERPHNYIVLDDQHEADPNEIVDEIIESPNLFGLQNIPFGTSREQLIEVLSEFGDIESLSVILDKLSYESKGIAFFEYRELKVSPEELIDSLSKKEIDSNNLSCYRACQNIVNHYQQSVDITADTLFDFTDKKTDNITRQKPGTVIQFLNCLSFDDLLNPTKYSSIYESFKSECSTFGEVQELRIPKPEAGFKEHSDEMKPEYGKIYVKFSASQDASACLYGLCGRMFTGRIVIGSYVDEFDFENGLL</sequence>
<protein>
    <submittedName>
        <fullName evidence="1">Unnamed protein product</fullName>
    </submittedName>
</protein>
<proteinExistence type="predicted"/>
<dbReference type="Proteomes" id="UP001165064">
    <property type="component" value="Unassembled WGS sequence"/>
</dbReference>
<keyword evidence="2" id="KW-1185">Reference proteome</keyword>